<dbReference type="Proteomes" id="UP001370490">
    <property type="component" value="Unassembled WGS sequence"/>
</dbReference>
<gene>
    <name evidence="7" type="ORF">RJ641_033138</name>
</gene>
<evidence type="ECO:0000256" key="2">
    <source>
        <dbReference type="ARBA" id="ARBA00022692"/>
    </source>
</evidence>
<evidence type="ECO:0000313" key="8">
    <source>
        <dbReference type="Proteomes" id="UP001370490"/>
    </source>
</evidence>
<dbReference type="PANTHER" id="PTHR21576">
    <property type="entry name" value="UNCHARACTERIZED NODULIN-LIKE PROTEIN"/>
    <property type="match status" value="1"/>
</dbReference>
<name>A0AAN8ZJ96_9MAGN</name>
<comment type="caution">
    <text evidence="7">The sequence shown here is derived from an EMBL/GenBank/DDBJ whole genome shotgun (WGS) entry which is preliminary data.</text>
</comment>
<evidence type="ECO:0000313" key="7">
    <source>
        <dbReference type="EMBL" id="KAK6936108.1"/>
    </source>
</evidence>
<keyword evidence="3 5" id="KW-1133">Transmembrane helix</keyword>
<dbReference type="PANTHER" id="PTHR21576:SF29">
    <property type="entry name" value="NODULIN-LIKE DOMAIN-CONTAINING PROTEIN"/>
    <property type="match status" value="1"/>
</dbReference>
<dbReference type="Pfam" id="PF06813">
    <property type="entry name" value="Nodulin-like"/>
    <property type="match status" value="1"/>
</dbReference>
<keyword evidence="8" id="KW-1185">Reference proteome</keyword>
<feature type="domain" description="Nodulin-like" evidence="6">
    <location>
        <begin position="23"/>
        <end position="207"/>
    </location>
</feature>
<feature type="transmembrane region" description="Helical" evidence="5">
    <location>
        <begin position="189"/>
        <end position="207"/>
    </location>
</feature>
<keyword evidence="2 5" id="KW-0812">Transmembrane</keyword>
<proteinExistence type="predicted"/>
<accession>A0AAN8ZJ96</accession>
<reference evidence="7 8" key="1">
    <citation type="submission" date="2023-12" db="EMBL/GenBank/DDBJ databases">
        <title>A high-quality genome assembly for Dillenia turbinata (Dilleniales).</title>
        <authorList>
            <person name="Chanderbali A."/>
        </authorList>
    </citation>
    <scope>NUCLEOTIDE SEQUENCE [LARGE SCALE GENOMIC DNA]</scope>
    <source>
        <strain evidence="7">LSX21</strain>
        <tissue evidence="7">Leaf</tissue>
    </source>
</reference>
<dbReference type="EMBL" id="JBAMMX010000007">
    <property type="protein sequence ID" value="KAK6936108.1"/>
    <property type="molecule type" value="Genomic_DNA"/>
</dbReference>
<dbReference type="InterPro" id="IPR010658">
    <property type="entry name" value="Nodulin-like"/>
</dbReference>
<comment type="subcellular location">
    <subcellularLocation>
        <location evidence="1">Membrane</location>
        <topology evidence="1">Multi-pass membrane protein</topology>
    </subcellularLocation>
</comment>
<protein>
    <submittedName>
        <fullName evidence="7">Nodulin-like</fullName>
    </submittedName>
</protein>
<dbReference type="AlphaFoldDB" id="A0AAN8ZJ96"/>
<keyword evidence="4 5" id="KW-0472">Membrane</keyword>
<feature type="transmembrane region" description="Helical" evidence="5">
    <location>
        <begin position="53"/>
        <end position="74"/>
    </location>
</feature>
<evidence type="ECO:0000259" key="6">
    <source>
        <dbReference type="Pfam" id="PF06813"/>
    </source>
</evidence>
<evidence type="ECO:0000256" key="4">
    <source>
        <dbReference type="ARBA" id="ARBA00023136"/>
    </source>
</evidence>
<evidence type="ECO:0000256" key="1">
    <source>
        <dbReference type="ARBA" id="ARBA00004141"/>
    </source>
</evidence>
<dbReference type="GO" id="GO:0016020">
    <property type="term" value="C:membrane"/>
    <property type="evidence" value="ECO:0007669"/>
    <property type="project" value="UniProtKB-SubCell"/>
</dbReference>
<evidence type="ECO:0000256" key="3">
    <source>
        <dbReference type="ARBA" id="ARBA00022989"/>
    </source>
</evidence>
<feature type="transmembrane region" description="Helical" evidence="5">
    <location>
        <begin position="165"/>
        <end position="182"/>
    </location>
</feature>
<evidence type="ECO:0000256" key="5">
    <source>
        <dbReference type="SAM" id="Phobius"/>
    </source>
</evidence>
<organism evidence="7 8">
    <name type="scientific">Dillenia turbinata</name>
    <dbReference type="NCBI Taxonomy" id="194707"/>
    <lineage>
        <taxon>Eukaryota</taxon>
        <taxon>Viridiplantae</taxon>
        <taxon>Streptophyta</taxon>
        <taxon>Embryophyta</taxon>
        <taxon>Tracheophyta</taxon>
        <taxon>Spermatophyta</taxon>
        <taxon>Magnoliopsida</taxon>
        <taxon>eudicotyledons</taxon>
        <taxon>Gunneridae</taxon>
        <taxon>Pentapetalae</taxon>
        <taxon>Dilleniales</taxon>
        <taxon>Dilleniaceae</taxon>
        <taxon>Dillenia</taxon>
    </lineage>
</organism>
<feature type="transmembrane region" description="Helical" evidence="5">
    <location>
        <begin position="114"/>
        <end position="135"/>
    </location>
</feature>
<feature type="transmembrane region" description="Helical" evidence="5">
    <location>
        <begin position="219"/>
        <end position="238"/>
    </location>
</feature>
<sequence>MAVAAVVAVEHAASWCTCSREVVHATSGYDQITLDLIGFFKGLRANVGVPSGLITEVALTWFVLLLAVTGRIAIPKGWQMCRYICIGANSQNFANKGAFVTCQKLSGSRGIMLGLLKGFVGLSGAIMTLLFLAIYGNDSKDLILLIGWLPASDNVSCQTTERGSNILPVLYASIVLAFFLMIMNADQKLVVFSRGSFAGTATLFFLLELCHSQADRLTVGADSATAACALLFVPLFIAMREVRHQLNQTQKRKTQRSPPNVLIVFSQIMQKLERGEETLHNLTSTVEYRRGFFYGYNLWAGLEPTRDGQFGSSWRVARIPSSNRELIRVTGHWSAYGPTLGESFLGSCQKFRFKIIRSPGLL</sequence>